<keyword evidence="4" id="KW-1185">Reference proteome</keyword>
<feature type="transmembrane region" description="Helical" evidence="2">
    <location>
        <begin position="73"/>
        <end position="90"/>
    </location>
</feature>
<comment type="caution">
    <text evidence="3">The sequence shown here is derived from an EMBL/GenBank/DDBJ whole genome shotgun (WGS) entry which is preliminary data.</text>
</comment>
<feature type="transmembrane region" description="Helical" evidence="2">
    <location>
        <begin position="95"/>
        <end position="112"/>
    </location>
</feature>
<feature type="transmembrane region" description="Helical" evidence="2">
    <location>
        <begin position="44"/>
        <end position="61"/>
    </location>
</feature>
<keyword evidence="2" id="KW-0472">Membrane</keyword>
<dbReference type="Proteomes" id="UP001208017">
    <property type="component" value="Unassembled WGS sequence"/>
</dbReference>
<evidence type="ECO:0000256" key="1">
    <source>
        <dbReference type="SAM" id="MobiDB-lite"/>
    </source>
</evidence>
<feature type="transmembrane region" description="Helical" evidence="2">
    <location>
        <begin position="124"/>
        <end position="144"/>
    </location>
</feature>
<name>A0ABT3X650_9BACL</name>
<feature type="compositionally biased region" description="Basic and acidic residues" evidence="1">
    <location>
        <begin position="168"/>
        <end position="179"/>
    </location>
</feature>
<evidence type="ECO:0000313" key="4">
    <source>
        <dbReference type="Proteomes" id="UP001208017"/>
    </source>
</evidence>
<keyword evidence="2" id="KW-0812">Transmembrane</keyword>
<keyword evidence="2" id="KW-1133">Transmembrane helix</keyword>
<dbReference type="EMBL" id="JAPMLT010000008">
    <property type="protein sequence ID" value="MCX7571060.1"/>
    <property type="molecule type" value="Genomic_DNA"/>
</dbReference>
<dbReference type="RefSeq" id="WP_267152306.1">
    <property type="nucleotide sequence ID" value="NZ_JAPMLT010000008.1"/>
</dbReference>
<organism evidence="3 4">
    <name type="scientific">Tumebacillus lacus</name>
    <dbReference type="NCBI Taxonomy" id="2995335"/>
    <lineage>
        <taxon>Bacteria</taxon>
        <taxon>Bacillati</taxon>
        <taxon>Bacillota</taxon>
        <taxon>Bacilli</taxon>
        <taxon>Bacillales</taxon>
        <taxon>Alicyclobacillaceae</taxon>
        <taxon>Tumebacillus</taxon>
    </lineage>
</organism>
<sequence>MDKLTTLFALLGGSLLAAAPLWWLARRGRNLDKLRQRRAFYDDLYRFTVTVCASFGLYLLAVHTLPAPDLPDGLLLFLTTALPACLLALLSGRWYVGYAAVLLVQAFALHRLDGQGQIAFHEHWLQAWWLCGGLDLAGLLLYGMMRRTAHSMQNGDVQNPARSLAARSRRDSEKQVTPV</sequence>
<feature type="transmembrane region" description="Helical" evidence="2">
    <location>
        <begin position="6"/>
        <end position="24"/>
    </location>
</feature>
<feature type="region of interest" description="Disordered" evidence="1">
    <location>
        <begin position="154"/>
        <end position="179"/>
    </location>
</feature>
<proteinExistence type="predicted"/>
<protein>
    <submittedName>
        <fullName evidence="3">Uncharacterized protein</fullName>
    </submittedName>
</protein>
<reference evidence="3 4" key="1">
    <citation type="submission" date="2022-11" db="EMBL/GenBank/DDBJ databases">
        <title>Study of microbial diversity in lake waters.</title>
        <authorList>
            <person name="Zhang J."/>
        </authorList>
    </citation>
    <scope>NUCLEOTIDE SEQUENCE [LARGE SCALE GENOMIC DNA]</scope>
    <source>
        <strain evidence="3 4">DT12</strain>
    </source>
</reference>
<accession>A0ABT3X650</accession>
<gene>
    <name evidence="3" type="ORF">OS242_14005</name>
</gene>
<evidence type="ECO:0000313" key="3">
    <source>
        <dbReference type="EMBL" id="MCX7571060.1"/>
    </source>
</evidence>
<evidence type="ECO:0000256" key="2">
    <source>
        <dbReference type="SAM" id="Phobius"/>
    </source>
</evidence>